<organism evidence="4 5">
    <name type="scientific">Neoarthrinium moseri</name>
    <dbReference type="NCBI Taxonomy" id="1658444"/>
    <lineage>
        <taxon>Eukaryota</taxon>
        <taxon>Fungi</taxon>
        <taxon>Dikarya</taxon>
        <taxon>Ascomycota</taxon>
        <taxon>Pezizomycotina</taxon>
        <taxon>Sordariomycetes</taxon>
        <taxon>Xylariomycetidae</taxon>
        <taxon>Amphisphaeriales</taxon>
        <taxon>Apiosporaceae</taxon>
        <taxon>Neoarthrinium</taxon>
    </lineage>
</organism>
<dbReference type="GO" id="GO:0042138">
    <property type="term" value="P:meiotic DNA double-strand break formation"/>
    <property type="evidence" value="ECO:0007669"/>
    <property type="project" value="TreeGrafter"/>
</dbReference>
<dbReference type="PANTHER" id="PTHR10848">
    <property type="entry name" value="MEIOTIC RECOMBINATION PROTEIN SPO11"/>
    <property type="match status" value="1"/>
</dbReference>
<dbReference type="SUPFAM" id="SSF56726">
    <property type="entry name" value="DNA topoisomerase IV, alpha subunit"/>
    <property type="match status" value="1"/>
</dbReference>
<dbReference type="EMBL" id="JAFIMR010000012">
    <property type="protein sequence ID" value="KAI1871658.1"/>
    <property type="molecule type" value="Genomic_DNA"/>
</dbReference>
<dbReference type="GO" id="GO:0000228">
    <property type="term" value="C:nuclear chromosome"/>
    <property type="evidence" value="ECO:0007669"/>
    <property type="project" value="TreeGrafter"/>
</dbReference>
<evidence type="ECO:0000313" key="4">
    <source>
        <dbReference type="EMBL" id="KAI1871658.1"/>
    </source>
</evidence>
<feature type="region of interest" description="Disordered" evidence="2">
    <location>
        <begin position="279"/>
        <end position="298"/>
    </location>
</feature>
<evidence type="ECO:0000256" key="1">
    <source>
        <dbReference type="PROSITE-ProRule" id="PRU01385"/>
    </source>
</evidence>
<sequence length="383" mass="41336">MNSSSSPGNPSPSPSQPRTRLGAQPSSPTNYSSSEEDGGCQSQTPEEQSPAALLIGQIEDILEDAADALTENRPMTIPLRNRRSGNEVPVLFPTPAGTGARRFTAVLHILYICHEALVTGNIVTKRNIYYHNPGLFGSQAYVDYLVDDIAFTFGATFRSLAAASYFNSSSAGPGLLVTAKGYPDLATRQFLSLLHSAYAYIPMYALVDFDPDGIGIMRTFKLGSRNLDHEVNATVPSLSWLGVKSEDIFSVARPLDSPSKSSSQPSTCTIQSQSSAGAVAPAQITTSHDSLSPENPATPSTTLAITDYKMVVLTLNDRNKAINLLAALKTPEDQDAEDMNLTSELQLMLMLNTKFEIQAIEDMGNMTNWLDARLKSSFDGDLE</sequence>
<feature type="compositionally biased region" description="Polar residues" evidence="2">
    <location>
        <begin position="24"/>
        <end position="33"/>
    </location>
</feature>
<feature type="active site" description="O-(5'-phospho-DNA)-tyrosine intermediate" evidence="1">
    <location>
        <position position="130"/>
    </location>
</feature>
<dbReference type="InterPro" id="IPR036388">
    <property type="entry name" value="WH-like_DNA-bd_sf"/>
</dbReference>
<proteinExistence type="inferred from homology"/>
<name>A0A9P9WNE5_9PEZI</name>
<dbReference type="Gene3D" id="3.40.1360.10">
    <property type="match status" value="1"/>
</dbReference>
<dbReference type="PANTHER" id="PTHR10848:SF0">
    <property type="entry name" value="MEIOTIC RECOMBINATION PROTEIN SPO11"/>
    <property type="match status" value="1"/>
</dbReference>
<dbReference type="GO" id="GO:0000706">
    <property type="term" value="P:meiotic DNA double-strand break processing"/>
    <property type="evidence" value="ECO:0007669"/>
    <property type="project" value="TreeGrafter"/>
</dbReference>
<comment type="caution">
    <text evidence="4">The sequence shown here is derived from an EMBL/GenBank/DDBJ whole genome shotgun (WGS) entry which is preliminary data.</text>
</comment>
<keyword evidence="1" id="KW-0413">Isomerase</keyword>
<reference evidence="4" key="1">
    <citation type="submission" date="2021-03" db="EMBL/GenBank/DDBJ databases">
        <title>Revisited historic fungal species revealed as producer of novel bioactive compounds through whole genome sequencing and comparative genomics.</title>
        <authorList>
            <person name="Vignolle G.A."/>
            <person name="Hochenegger N."/>
            <person name="Mach R.L."/>
            <person name="Mach-Aigner A.R."/>
            <person name="Javad Rahimi M."/>
            <person name="Salim K.A."/>
            <person name="Chan C.M."/>
            <person name="Lim L.B.L."/>
            <person name="Cai F."/>
            <person name="Druzhinina I.S."/>
            <person name="U'Ren J.M."/>
            <person name="Derntl C."/>
        </authorList>
    </citation>
    <scope>NUCLEOTIDE SEQUENCE</scope>
    <source>
        <strain evidence="4">TUCIM 5799</strain>
    </source>
</reference>
<dbReference type="AlphaFoldDB" id="A0A9P9WNE5"/>
<dbReference type="Pfam" id="PF21180">
    <property type="entry name" value="TOP6A-Spo11_Toprim"/>
    <property type="match status" value="1"/>
</dbReference>
<dbReference type="GO" id="GO:0005524">
    <property type="term" value="F:ATP binding"/>
    <property type="evidence" value="ECO:0007669"/>
    <property type="project" value="InterPro"/>
</dbReference>
<feature type="region of interest" description="Disordered" evidence="2">
    <location>
        <begin position="1"/>
        <end position="49"/>
    </location>
</feature>
<dbReference type="Proteomes" id="UP000829685">
    <property type="component" value="Unassembled WGS sequence"/>
</dbReference>
<keyword evidence="5" id="KW-1185">Reference proteome</keyword>
<comment type="catalytic activity">
    <reaction evidence="1">
        <text>ATP-dependent breakage, passage and rejoining of double-stranded DNA.</text>
        <dbReference type="EC" id="5.6.2.2"/>
    </reaction>
</comment>
<accession>A0A9P9WNE5</accession>
<dbReference type="GO" id="GO:0003918">
    <property type="term" value="F:DNA topoisomerase type II (double strand cut, ATP-hydrolyzing) activity"/>
    <property type="evidence" value="ECO:0007669"/>
    <property type="project" value="UniProtKB-UniRule"/>
</dbReference>
<dbReference type="GO" id="GO:0003677">
    <property type="term" value="F:DNA binding"/>
    <property type="evidence" value="ECO:0007669"/>
    <property type="project" value="UniProtKB-UniRule"/>
</dbReference>
<feature type="domain" description="Topoisomerase 6 subunit A/Spo11 TOPRIM" evidence="3">
    <location>
        <begin position="155"/>
        <end position="257"/>
    </location>
</feature>
<evidence type="ECO:0000313" key="5">
    <source>
        <dbReference type="Proteomes" id="UP000829685"/>
    </source>
</evidence>
<dbReference type="Gene3D" id="1.10.10.10">
    <property type="entry name" value="Winged helix-like DNA-binding domain superfamily/Winged helix DNA-binding domain"/>
    <property type="match status" value="1"/>
</dbReference>
<gene>
    <name evidence="4" type="ORF">JX265_005644</name>
</gene>
<dbReference type="GO" id="GO:0046872">
    <property type="term" value="F:metal ion binding"/>
    <property type="evidence" value="ECO:0007669"/>
    <property type="project" value="UniProtKB-KW"/>
</dbReference>
<dbReference type="InterPro" id="IPR034136">
    <property type="entry name" value="TOPRIM_Topo6A/Spo11"/>
</dbReference>
<evidence type="ECO:0000256" key="2">
    <source>
        <dbReference type="SAM" id="MobiDB-lite"/>
    </source>
</evidence>
<dbReference type="InterPro" id="IPR036078">
    <property type="entry name" value="Spo11/TopoVI_A_sf"/>
</dbReference>
<feature type="compositionally biased region" description="Polar residues" evidence="2">
    <location>
        <begin position="283"/>
        <end position="298"/>
    </location>
</feature>
<protein>
    <recommendedName>
        <fullName evidence="3">Topoisomerase 6 subunit A/Spo11 TOPRIM domain-containing protein</fullName>
    </recommendedName>
</protein>
<dbReference type="CDD" id="cd00223">
    <property type="entry name" value="TOPRIM_TopoIIB_SPO"/>
    <property type="match status" value="1"/>
</dbReference>
<comment type="similarity">
    <text evidence="1">Belongs to the TOP6A family.</text>
</comment>
<dbReference type="PROSITE" id="PS52041">
    <property type="entry name" value="TOPO_IIB"/>
    <property type="match status" value="1"/>
</dbReference>
<dbReference type="InterPro" id="IPR002815">
    <property type="entry name" value="Spo11/TopoVI_A"/>
</dbReference>
<keyword evidence="1" id="KW-0238">DNA-binding</keyword>
<dbReference type="GO" id="GO:0007131">
    <property type="term" value="P:reciprocal meiotic recombination"/>
    <property type="evidence" value="ECO:0007669"/>
    <property type="project" value="TreeGrafter"/>
</dbReference>
<evidence type="ECO:0000259" key="3">
    <source>
        <dbReference type="Pfam" id="PF21180"/>
    </source>
</evidence>
<keyword evidence="1" id="KW-0799">Topoisomerase</keyword>